<dbReference type="AlphaFoldDB" id="A0A0D0H8Q4"/>
<evidence type="ECO:0000313" key="1">
    <source>
        <dbReference type="EMBL" id="KIP53545.1"/>
    </source>
</evidence>
<gene>
    <name evidence="1" type="ORF">SD72_02390</name>
</gene>
<keyword evidence="2" id="KW-1185">Reference proteome</keyword>
<reference evidence="1 2" key="1">
    <citation type="submission" date="2015-01" db="EMBL/GenBank/DDBJ databases">
        <title>Draft genome sequence of Leucobacter komagatae strain VKM ST2845.</title>
        <authorList>
            <person name="Karlyshev A.V."/>
            <person name="Kudryashova E.B."/>
        </authorList>
    </citation>
    <scope>NUCLEOTIDE SEQUENCE [LARGE SCALE GENOMIC DNA]</scope>
    <source>
        <strain evidence="1 2">VKM ST2845</strain>
    </source>
</reference>
<accession>A0A0D0H8Q4</accession>
<dbReference type="EMBL" id="JXSQ01000002">
    <property type="protein sequence ID" value="KIP53545.1"/>
    <property type="molecule type" value="Genomic_DNA"/>
</dbReference>
<organism evidence="1 2">
    <name type="scientific">Leucobacter komagatae</name>
    <dbReference type="NCBI Taxonomy" id="55969"/>
    <lineage>
        <taxon>Bacteria</taxon>
        <taxon>Bacillati</taxon>
        <taxon>Actinomycetota</taxon>
        <taxon>Actinomycetes</taxon>
        <taxon>Micrococcales</taxon>
        <taxon>Microbacteriaceae</taxon>
        <taxon>Leucobacter</taxon>
    </lineage>
</organism>
<sequence>MKGEGLADLVILAAVPGQTHEVAVQLAWKELPAPDAQLAALAEAETRIGEVLDGGQIAQISLIPVPGGGQVKGVAAAYNPGPEVLAALVRTTYESVCQGADLAEVDTVEGPRTRVDLRCYVDTDDVVGIAAAYDEVTATRLDFAEIDETRWHVSVAGWSTTDANFRLVSGPLAGRQELFTELTTMARDAGASGIQVVDSMYGISFSGIVSADQSGLCGALLDRILAAGVASATVSMGLPEPSGDERWACYLRP</sequence>
<dbReference type="Proteomes" id="UP000032120">
    <property type="component" value="Unassembled WGS sequence"/>
</dbReference>
<evidence type="ECO:0000313" key="2">
    <source>
        <dbReference type="Proteomes" id="UP000032120"/>
    </source>
</evidence>
<protein>
    <submittedName>
        <fullName evidence="1">Uncharacterized protein</fullName>
    </submittedName>
</protein>
<name>A0A0D0H8Q4_9MICO</name>
<comment type="caution">
    <text evidence="1">The sequence shown here is derived from an EMBL/GenBank/DDBJ whole genome shotgun (WGS) entry which is preliminary data.</text>
</comment>
<proteinExistence type="predicted"/>